<dbReference type="EMBL" id="KZ678158">
    <property type="protein sequence ID" value="PSN59294.1"/>
    <property type="molecule type" value="Genomic_DNA"/>
</dbReference>
<sequence>MAMHALHCHVWPLSRQPTPSPPSQSLQQLRQIRSCSTPRHAYVVESPGQAPARAQLPEAAAPTWPNLALGSCAVSKHHSPSPLCCGLLFECGHV</sequence>
<evidence type="ECO:0000313" key="1">
    <source>
        <dbReference type="EMBL" id="PSN59089.1"/>
    </source>
</evidence>
<dbReference type="AlphaFoldDB" id="A0A2T2N151"/>
<dbReference type="Proteomes" id="UP000240883">
    <property type="component" value="Unassembled WGS sequence"/>
</dbReference>
<evidence type="ECO:0000313" key="3">
    <source>
        <dbReference type="Proteomes" id="UP000240883"/>
    </source>
</evidence>
<organism evidence="1 3">
    <name type="scientific">Corynespora cassiicola Philippines</name>
    <dbReference type="NCBI Taxonomy" id="1448308"/>
    <lineage>
        <taxon>Eukaryota</taxon>
        <taxon>Fungi</taxon>
        <taxon>Dikarya</taxon>
        <taxon>Ascomycota</taxon>
        <taxon>Pezizomycotina</taxon>
        <taxon>Dothideomycetes</taxon>
        <taxon>Pleosporomycetidae</taxon>
        <taxon>Pleosporales</taxon>
        <taxon>Corynesporascaceae</taxon>
        <taxon>Corynespora</taxon>
    </lineage>
</organism>
<dbReference type="EMBL" id="KZ678166">
    <property type="protein sequence ID" value="PSN59089.1"/>
    <property type="molecule type" value="Genomic_DNA"/>
</dbReference>
<name>A0A2T2N151_CORCC</name>
<reference evidence="1 3" key="1">
    <citation type="journal article" date="2018" name="Front. Microbiol.">
        <title>Genome-Wide Analysis of Corynespora cassiicola Leaf Fall Disease Putative Effectors.</title>
        <authorList>
            <person name="Lopez D."/>
            <person name="Ribeiro S."/>
            <person name="Label P."/>
            <person name="Fumanal B."/>
            <person name="Venisse J.S."/>
            <person name="Kohler A."/>
            <person name="de Oliveira R.R."/>
            <person name="Labutti K."/>
            <person name="Lipzen A."/>
            <person name="Lail K."/>
            <person name="Bauer D."/>
            <person name="Ohm R.A."/>
            <person name="Barry K.W."/>
            <person name="Spatafora J."/>
            <person name="Grigoriev I.V."/>
            <person name="Martin F.M."/>
            <person name="Pujade-Renaud V."/>
        </authorList>
    </citation>
    <scope>NUCLEOTIDE SEQUENCE [LARGE SCALE GENOMIC DNA]</scope>
    <source>
        <strain evidence="1 3">Philippines</strain>
    </source>
</reference>
<proteinExistence type="predicted"/>
<protein>
    <submittedName>
        <fullName evidence="1">Uncharacterized protein</fullName>
    </submittedName>
</protein>
<gene>
    <name evidence="1" type="ORF">BS50DRAFT_263707</name>
    <name evidence="2" type="ORF">BS50DRAFT_580097</name>
</gene>
<evidence type="ECO:0000313" key="2">
    <source>
        <dbReference type="EMBL" id="PSN59294.1"/>
    </source>
</evidence>
<accession>A0A2T2N151</accession>
<keyword evidence="3" id="KW-1185">Reference proteome</keyword>